<evidence type="ECO:0000256" key="1">
    <source>
        <dbReference type="SAM" id="MobiDB-lite"/>
    </source>
</evidence>
<evidence type="ECO:0000313" key="2">
    <source>
        <dbReference type="EMBL" id="CAL1393568.1"/>
    </source>
</evidence>
<sequence>MAVIIVVLVALFLLGFFPIYIRNCSVSQSAAAAASVAQPLPPPDDSTQLSLRRSPRCATTSSTRSASTPGSNPTPPAQSAGPVSAHANGSIAVEPKTIAPASASDLEAGRVDGCTLSEPAAGVCRSSEERPPAEAPSELFWFDWFLNRNRESRSHSALMNR</sequence>
<dbReference type="Proteomes" id="UP001497516">
    <property type="component" value="Chromosome 6"/>
</dbReference>
<accession>A0AAV2F6H7</accession>
<protein>
    <submittedName>
        <fullName evidence="2">Uncharacterized protein</fullName>
    </submittedName>
</protein>
<feature type="compositionally biased region" description="Low complexity" evidence="1">
    <location>
        <begin position="56"/>
        <end position="69"/>
    </location>
</feature>
<feature type="region of interest" description="Disordered" evidence="1">
    <location>
        <begin position="37"/>
        <end position="98"/>
    </location>
</feature>
<proteinExistence type="predicted"/>
<reference evidence="2 3" key="1">
    <citation type="submission" date="2024-04" db="EMBL/GenBank/DDBJ databases">
        <authorList>
            <person name="Fracassetti M."/>
        </authorList>
    </citation>
    <scope>NUCLEOTIDE SEQUENCE [LARGE SCALE GENOMIC DNA]</scope>
</reference>
<keyword evidence="3" id="KW-1185">Reference proteome</keyword>
<evidence type="ECO:0000313" key="3">
    <source>
        <dbReference type="Proteomes" id="UP001497516"/>
    </source>
</evidence>
<dbReference type="AlphaFoldDB" id="A0AAV2F6H7"/>
<organism evidence="2 3">
    <name type="scientific">Linum trigynum</name>
    <dbReference type="NCBI Taxonomy" id="586398"/>
    <lineage>
        <taxon>Eukaryota</taxon>
        <taxon>Viridiplantae</taxon>
        <taxon>Streptophyta</taxon>
        <taxon>Embryophyta</taxon>
        <taxon>Tracheophyta</taxon>
        <taxon>Spermatophyta</taxon>
        <taxon>Magnoliopsida</taxon>
        <taxon>eudicotyledons</taxon>
        <taxon>Gunneridae</taxon>
        <taxon>Pentapetalae</taxon>
        <taxon>rosids</taxon>
        <taxon>fabids</taxon>
        <taxon>Malpighiales</taxon>
        <taxon>Linaceae</taxon>
        <taxon>Linum</taxon>
    </lineage>
</organism>
<name>A0AAV2F6H7_9ROSI</name>
<gene>
    <name evidence="2" type="ORF">LTRI10_LOCUS34138</name>
</gene>
<dbReference type="EMBL" id="OZ034819">
    <property type="protein sequence ID" value="CAL1393568.1"/>
    <property type="molecule type" value="Genomic_DNA"/>
</dbReference>